<organism evidence="1 2">
    <name type="scientific">Methylotuvimicrobium buryatense</name>
    <name type="common">Methylomicrobium buryatense</name>
    <dbReference type="NCBI Taxonomy" id="95641"/>
    <lineage>
        <taxon>Bacteria</taxon>
        <taxon>Pseudomonadati</taxon>
        <taxon>Pseudomonadota</taxon>
        <taxon>Gammaproteobacteria</taxon>
        <taxon>Methylococcales</taxon>
        <taxon>Methylococcaceae</taxon>
        <taxon>Methylotuvimicrobium</taxon>
    </lineage>
</organism>
<keyword evidence="2" id="KW-1185">Reference proteome</keyword>
<protein>
    <submittedName>
        <fullName evidence="1">Uncharacterized protein</fullName>
    </submittedName>
</protein>
<evidence type="ECO:0000313" key="1">
    <source>
        <dbReference type="EMBL" id="QCW82797.1"/>
    </source>
</evidence>
<proteinExistence type="predicted"/>
<reference evidence="2" key="1">
    <citation type="journal article" date="2019" name="J. Bacteriol.">
        <title>A Mutagenic Screen Identifies a TonB-Dependent Receptor Required for the Lanthanide Metal Switch in the Type I Methanotroph 'Methylotuvimicrobium buryatense' 5GB1C.</title>
        <authorList>
            <person name="Groom J.D."/>
            <person name="Ford S.M."/>
            <person name="Pesesky M.W."/>
            <person name="Lidstrom M.E."/>
        </authorList>
    </citation>
    <scope>NUCLEOTIDE SEQUENCE [LARGE SCALE GENOMIC DNA]</scope>
    <source>
        <strain evidence="2">5GB1C</strain>
    </source>
</reference>
<dbReference type="EMBL" id="CP035467">
    <property type="protein sequence ID" value="QCW82797.1"/>
    <property type="molecule type" value="Genomic_DNA"/>
</dbReference>
<accession>A0A4P9UNI9</accession>
<evidence type="ECO:0000313" key="2">
    <source>
        <dbReference type="Proteomes" id="UP000305881"/>
    </source>
</evidence>
<gene>
    <name evidence="1" type="ORF">EQU24_11500</name>
</gene>
<dbReference type="OrthoDB" id="5576774at2"/>
<dbReference type="KEGG" id="mbur:EQU24_11500"/>
<sequence>MKVWGVASEDVGSRADFCSSATAELQGCNECRKCRSIFLPCVALIHAILGVRKLPSSPHGWVHGVPR</sequence>
<dbReference type="AlphaFoldDB" id="A0A4P9UNI9"/>
<dbReference type="Proteomes" id="UP000305881">
    <property type="component" value="Chromosome"/>
</dbReference>
<name>A0A4P9UNI9_METBY</name>